<evidence type="ECO:0000259" key="7">
    <source>
        <dbReference type="PROSITE" id="PS51379"/>
    </source>
</evidence>
<organism evidence="8 9">
    <name type="scientific">Candidatus Limenecus avicola</name>
    <dbReference type="NCBI Taxonomy" id="2840847"/>
    <lineage>
        <taxon>Bacteria</taxon>
        <taxon>Bacillati</taxon>
        <taxon>Bacillota</taxon>
        <taxon>Clostridia</taxon>
        <taxon>Eubacteriales</taxon>
        <taxon>Clostridiaceae</taxon>
        <taxon>Clostridiaceae incertae sedis</taxon>
        <taxon>Candidatus Limenecus</taxon>
    </lineage>
</organism>
<sequence length="405" mass="46146">MNNLKDYEEDIYKCSRCGLCQFVCPVFKASVNECAVSRGKFNMLNGVIKGELSLNRKIKSYLDLCTGCNACKDFCPSKINAKEIFIAAKAQYYKNNKISLKEKIVNSYVLFKTALCCAFIFFSVYRFLRMDKIIKKFEKYILKTGLPGKRLVLLNSLAHTQYNQSTTPHNKNNMQKAVYFEGCFNKYINKQTENAVKKILNNANIELIKKDFECCGVSYLNDGNIDAFIKIANINLEKIDCDFDYVLTDCASCEEVLKTYKDYATSPNAQKVCKKTISVVDLIKKIKFVCNKNLKIAVHKPCHDDYDFIDIVKNIDGITYVEAEDFDKCCGFSGKFALQNSEISRKISKVKAQHYIEKNTDIILTTCPACILGLNQGLAEIQNSQKPEVMNLFVFLALYCTPTEY</sequence>
<evidence type="ECO:0000256" key="3">
    <source>
        <dbReference type="ARBA" id="ARBA00022737"/>
    </source>
</evidence>
<keyword evidence="3" id="KW-0677">Repeat</keyword>
<dbReference type="InterPro" id="IPR017896">
    <property type="entry name" value="4Fe4S_Fe-S-bd"/>
</dbReference>
<feature type="transmembrane region" description="Helical" evidence="6">
    <location>
        <begin position="109"/>
        <end position="128"/>
    </location>
</feature>
<dbReference type="Proteomes" id="UP000886748">
    <property type="component" value="Unassembled WGS sequence"/>
</dbReference>
<dbReference type="PROSITE" id="PS00198">
    <property type="entry name" value="4FE4S_FER_1"/>
    <property type="match status" value="1"/>
</dbReference>
<evidence type="ECO:0000256" key="2">
    <source>
        <dbReference type="ARBA" id="ARBA00022723"/>
    </source>
</evidence>
<reference evidence="8" key="1">
    <citation type="submission" date="2020-10" db="EMBL/GenBank/DDBJ databases">
        <authorList>
            <person name="Gilroy R."/>
        </authorList>
    </citation>
    <scope>NUCLEOTIDE SEQUENCE</scope>
    <source>
        <strain evidence="8">CHK154-7741</strain>
    </source>
</reference>
<evidence type="ECO:0000256" key="5">
    <source>
        <dbReference type="ARBA" id="ARBA00023014"/>
    </source>
</evidence>
<evidence type="ECO:0000313" key="9">
    <source>
        <dbReference type="Proteomes" id="UP000886748"/>
    </source>
</evidence>
<keyword evidence="5" id="KW-0411">Iron-sulfur</keyword>
<evidence type="ECO:0000256" key="1">
    <source>
        <dbReference type="ARBA" id="ARBA00022485"/>
    </source>
</evidence>
<evidence type="ECO:0000256" key="4">
    <source>
        <dbReference type="ARBA" id="ARBA00023004"/>
    </source>
</evidence>
<comment type="caution">
    <text evidence="8">The sequence shown here is derived from an EMBL/GenBank/DDBJ whole genome shotgun (WGS) entry which is preliminary data.</text>
</comment>
<proteinExistence type="predicted"/>
<dbReference type="InterPro" id="IPR004017">
    <property type="entry name" value="Cys_rich_dom"/>
</dbReference>
<keyword evidence="2" id="KW-0479">Metal-binding</keyword>
<evidence type="ECO:0000256" key="6">
    <source>
        <dbReference type="SAM" id="Phobius"/>
    </source>
</evidence>
<dbReference type="GO" id="GO:0051539">
    <property type="term" value="F:4 iron, 4 sulfur cluster binding"/>
    <property type="evidence" value="ECO:0007669"/>
    <property type="project" value="UniProtKB-KW"/>
</dbReference>
<name>A0A9D1SQ14_9CLOT</name>
<dbReference type="AlphaFoldDB" id="A0A9D1SQ14"/>
<dbReference type="GO" id="GO:0016491">
    <property type="term" value="F:oxidoreductase activity"/>
    <property type="evidence" value="ECO:0007669"/>
    <property type="project" value="UniProtKB-ARBA"/>
</dbReference>
<dbReference type="PROSITE" id="PS51379">
    <property type="entry name" value="4FE4S_FER_2"/>
    <property type="match status" value="2"/>
</dbReference>
<keyword evidence="6" id="KW-0472">Membrane</keyword>
<accession>A0A9D1SQ14</accession>
<dbReference type="InterPro" id="IPR009051">
    <property type="entry name" value="Helical_ferredxn"/>
</dbReference>
<dbReference type="InterPro" id="IPR017900">
    <property type="entry name" value="4Fe4S_Fe_S_CS"/>
</dbReference>
<dbReference type="PANTHER" id="PTHR32479:SF17">
    <property type="entry name" value="GLYCOLATE OXIDASE IRON-SULFUR SUBUNIT"/>
    <property type="match status" value="1"/>
</dbReference>
<dbReference type="Pfam" id="PF02754">
    <property type="entry name" value="CCG"/>
    <property type="match status" value="2"/>
</dbReference>
<dbReference type="EMBL" id="DVOD01000003">
    <property type="protein sequence ID" value="HIU91538.1"/>
    <property type="molecule type" value="Genomic_DNA"/>
</dbReference>
<dbReference type="Gene3D" id="1.10.1060.10">
    <property type="entry name" value="Alpha-helical ferredoxin"/>
    <property type="match status" value="1"/>
</dbReference>
<protein>
    <submittedName>
        <fullName evidence="8">(Fe-S)-binding protein</fullName>
    </submittedName>
</protein>
<keyword evidence="6" id="KW-0812">Transmembrane</keyword>
<gene>
    <name evidence="8" type="ORF">IAD26_00240</name>
</gene>
<feature type="domain" description="4Fe-4S ferredoxin-type" evidence="7">
    <location>
        <begin position="5"/>
        <end position="34"/>
    </location>
</feature>
<evidence type="ECO:0000313" key="8">
    <source>
        <dbReference type="EMBL" id="HIU91538.1"/>
    </source>
</evidence>
<keyword evidence="6" id="KW-1133">Transmembrane helix</keyword>
<reference evidence="8" key="2">
    <citation type="journal article" date="2021" name="PeerJ">
        <title>Extensive microbial diversity within the chicken gut microbiome revealed by metagenomics and culture.</title>
        <authorList>
            <person name="Gilroy R."/>
            <person name="Ravi A."/>
            <person name="Getino M."/>
            <person name="Pursley I."/>
            <person name="Horton D.L."/>
            <person name="Alikhan N.F."/>
            <person name="Baker D."/>
            <person name="Gharbi K."/>
            <person name="Hall N."/>
            <person name="Watson M."/>
            <person name="Adriaenssens E.M."/>
            <person name="Foster-Nyarko E."/>
            <person name="Jarju S."/>
            <person name="Secka A."/>
            <person name="Antonio M."/>
            <person name="Oren A."/>
            <person name="Chaudhuri R.R."/>
            <person name="La Ragione R."/>
            <person name="Hildebrand F."/>
            <person name="Pallen M.J."/>
        </authorList>
    </citation>
    <scope>NUCLEOTIDE SEQUENCE</scope>
    <source>
        <strain evidence="8">CHK154-7741</strain>
    </source>
</reference>
<keyword evidence="4" id="KW-0408">Iron</keyword>
<dbReference type="Pfam" id="PF13183">
    <property type="entry name" value="Fer4_8"/>
    <property type="match status" value="1"/>
</dbReference>
<dbReference type="PANTHER" id="PTHR32479">
    <property type="entry name" value="GLYCOLATE OXIDASE IRON-SULFUR SUBUNIT"/>
    <property type="match status" value="1"/>
</dbReference>
<dbReference type="SUPFAM" id="SSF46548">
    <property type="entry name" value="alpha-helical ferredoxin"/>
    <property type="match status" value="1"/>
</dbReference>
<dbReference type="GO" id="GO:0046872">
    <property type="term" value="F:metal ion binding"/>
    <property type="evidence" value="ECO:0007669"/>
    <property type="project" value="UniProtKB-KW"/>
</dbReference>
<keyword evidence="1" id="KW-0004">4Fe-4S</keyword>
<feature type="domain" description="4Fe-4S ferredoxin-type" evidence="7">
    <location>
        <begin position="56"/>
        <end position="85"/>
    </location>
</feature>